<keyword evidence="2" id="KW-1185">Reference proteome</keyword>
<dbReference type="EMBL" id="JAUSWM010000005">
    <property type="protein sequence ID" value="MDQ0483824.1"/>
    <property type="molecule type" value="Genomic_DNA"/>
</dbReference>
<accession>A0ABU0K3G2</accession>
<dbReference type="GeneID" id="301327263"/>
<dbReference type="Proteomes" id="UP001226720">
    <property type="component" value="Unassembled WGS sequence"/>
</dbReference>
<evidence type="ECO:0000313" key="2">
    <source>
        <dbReference type="Proteomes" id="UP001226720"/>
    </source>
</evidence>
<gene>
    <name evidence="1" type="ORF">QO000_002808</name>
</gene>
<evidence type="ECO:0000313" key="1">
    <source>
        <dbReference type="EMBL" id="MDQ0483824.1"/>
    </source>
</evidence>
<dbReference type="Pfam" id="PF20393">
    <property type="entry name" value="Pro_CA_2"/>
    <property type="match status" value="1"/>
</dbReference>
<sequence>MTKTFGTALNCIDGRTQIPITKWLKRHFGVDYVDLITEPGMDRVLSQAIYFEMDRIRKNAEISIEAHHSKVIVVVGHYDCAANPVSDEQHFKDIEASVQTVRSWCLPVVVVGLWVDQFSDVYVIC</sequence>
<dbReference type="RefSeq" id="WP_301551719.1">
    <property type="nucleotide sequence ID" value="NZ_JAQRMZ010000004.1"/>
</dbReference>
<reference evidence="1" key="1">
    <citation type="submission" date="2023-07" db="EMBL/GenBank/DDBJ databases">
        <title>Genomic Encyclopedia of Type Strains, Phase IV (KMG-IV): sequencing the most valuable type-strain genomes for metagenomic binning, comparative biology and taxonomic classification.</title>
        <authorList>
            <person name="Goeker M."/>
        </authorList>
    </citation>
    <scope>NUCLEOTIDE SEQUENCE [LARGE SCALE GENOMIC DNA]</scope>
    <source>
        <strain evidence="1">JSM 076093</strain>
    </source>
</reference>
<proteinExistence type="predicted"/>
<protein>
    <submittedName>
        <fullName evidence="1">Carbonic anhydrase</fullName>
    </submittedName>
</protein>
<dbReference type="SUPFAM" id="SSF53056">
    <property type="entry name" value="beta-carbonic anhydrase, cab"/>
    <property type="match status" value="1"/>
</dbReference>
<comment type="caution">
    <text evidence="1">The sequence shown here is derived from an EMBL/GenBank/DDBJ whole genome shotgun (WGS) entry which is preliminary data.</text>
</comment>
<dbReference type="InterPro" id="IPR046871">
    <property type="entry name" value="Pro_CA_2"/>
</dbReference>
<name>A0ABU0K3G2_9BACL</name>
<dbReference type="InterPro" id="IPR036874">
    <property type="entry name" value="Carbonic_anhydrase_sf"/>
</dbReference>
<organism evidence="1 2">
    <name type="scientific">Guptibacillus hwajinpoensis</name>
    <dbReference type="NCBI Taxonomy" id="208199"/>
    <lineage>
        <taxon>Bacteria</taxon>
        <taxon>Bacillati</taxon>
        <taxon>Bacillota</taxon>
        <taxon>Bacilli</taxon>
        <taxon>Bacillales</taxon>
        <taxon>Guptibacillaceae</taxon>
        <taxon>Guptibacillus</taxon>
    </lineage>
</organism>